<dbReference type="RefSeq" id="WP_209551874.1">
    <property type="nucleotide sequence ID" value="NZ_QFAY01000025.1"/>
</dbReference>
<dbReference type="EMBL" id="QFAY01000025">
    <property type="protein sequence ID" value="MBP2621835.1"/>
    <property type="molecule type" value="Genomic_DNA"/>
</dbReference>
<dbReference type="Proteomes" id="UP001519349">
    <property type="component" value="Unassembled WGS sequence"/>
</dbReference>
<name>A0ABS5AZ31_9STRE</name>
<evidence type="ECO:0000256" key="1">
    <source>
        <dbReference type="SAM" id="MobiDB-lite"/>
    </source>
</evidence>
<sequence length="141" mass="15148">MADTSAAHYQHLASQASTSYHQAMSQKAAVDAQISRLETAKTNLKKEINHFQSDVIGKMSKIEGEDSSQFKGERKNKYTEQQALVSSAASKNKSSHDSNLSSIAAKIAELQSQSASLQSAASTAYNQMVSYQASAQAANTE</sequence>
<proteinExistence type="predicted"/>
<feature type="region of interest" description="Disordered" evidence="1">
    <location>
        <begin position="65"/>
        <end position="99"/>
    </location>
</feature>
<comment type="caution">
    <text evidence="2">The sequence shown here is derived from an EMBL/GenBank/DDBJ whole genome shotgun (WGS) entry which is preliminary data.</text>
</comment>
<feature type="compositionally biased region" description="Polar residues" evidence="1">
    <location>
        <begin position="79"/>
        <end position="99"/>
    </location>
</feature>
<evidence type="ECO:0000313" key="3">
    <source>
        <dbReference type="Proteomes" id="UP001519349"/>
    </source>
</evidence>
<reference evidence="2 3" key="1">
    <citation type="submission" date="2018-05" db="EMBL/GenBank/DDBJ databases">
        <title>Draft genome sequence of Streptococcus panodentis CCUG 70867T.</title>
        <authorList>
            <person name="Salva-Serra F."/>
            <person name="Mendez V."/>
            <person name="Jaen-Luchoro D."/>
            <person name="Gonzales-Siles L."/>
            <person name="Karlsson R."/>
            <person name="Engstrom-Jakobsson H."/>
            <person name="Busquets A."/>
            <person name="Gomila M."/>
            <person name="Pineiro-Iglesias B."/>
            <person name="Bennasar-Figueras A."/>
            <person name="Seeger M."/>
            <person name="Moore E."/>
        </authorList>
    </citation>
    <scope>NUCLEOTIDE SEQUENCE [LARGE SCALE GENOMIC DNA]</scope>
    <source>
        <strain evidence="2 3">CCUG 70867</strain>
    </source>
</reference>
<keyword evidence="3" id="KW-1185">Reference proteome</keyword>
<feature type="compositionally biased region" description="Polar residues" evidence="1">
    <location>
        <begin position="12"/>
        <end position="25"/>
    </location>
</feature>
<feature type="region of interest" description="Disordered" evidence="1">
    <location>
        <begin position="1"/>
        <end position="32"/>
    </location>
</feature>
<organism evidence="2 3">
    <name type="scientific">Streptococcus panodentis</name>
    <dbReference type="NCBI Taxonomy" id="1581472"/>
    <lineage>
        <taxon>Bacteria</taxon>
        <taxon>Bacillati</taxon>
        <taxon>Bacillota</taxon>
        <taxon>Bacilli</taxon>
        <taxon>Lactobacillales</taxon>
        <taxon>Streptococcaceae</taxon>
        <taxon>Streptococcus</taxon>
    </lineage>
</organism>
<gene>
    <name evidence="2" type="ORF">DHL47_11015</name>
</gene>
<accession>A0ABS5AZ31</accession>
<evidence type="ECO:0000313" key="2">
    <source>
        <dbReference type="EMBL" id="MBP2621835.1"/>
    </source>
</evidence>
<protein>
    <submittedName>
        <fullName evidence="2">DUF5082 domain-containing protein</fullName>
    </submittedName>
</protein>